<dbReference type="Gene3D" id="1.20.120.1020">
    <property type="entry name" value="Prion-inhibition and propagation, HeLo domain"/>
    <property type="match status" value="1"/>
</dbReference>
<keyword evidence="2" id="KW-0034">Amyloid</keyword>
<dbReference type="InterPro" id="IPR029498">
    <property type="entry name" value="HeLo_dom"/>
</dbReference>
<protein>
    <submittedName>
        <fullName evidence="2">Prion-inhibition and propagation-domain-containing protein</fullName>
    </submittedName>
</protein>
<keyword evidence="2" id="KW-0640">Prion</keyword>
<sequence length="303" mass="33708">MDPASFALAVAGIPGIFKSSVDCFRYIQLGRNFSEDFGICIAKLEAAELQLSRWGEAMGFLDEPFDSEALYKKGLWHENDVKKAKKWLSLISDLFEDAEKATNRFKSKHEDDEPELLEVPNQATALDKSKHGAKKLVYSIRKLTQRRQKETSTANKTKWALYARDDFDKLVKDISELVEKLVVLFPALQPAQEALCQKEAEQIDPEVIPTLVAVLGDKDKLLNHALAEEVKAKGHRLQGIKIQKDGLTTVGDSFKNVFDTLAPGADVSDVDVSGTLKVGHQYEISDAVALARLGQPSNPQRQE</sequence>
<name>A0A9P9GTA7_FUSSL</name>
<organism evidence="2 3">
    <name type="scientific">Fusarium solani</name>
    <name type="common">Filamentous fungus</name>
    <dbReference type="NCBI Taxonomy" id="169388"/>
    <lineage>
        <taxon>Eukaryota</taxon>
        <taxon>Fungi</taxon>
        <taxon>Dikarya</taxon>
        <taxon>Ascomycota</taxon>
        <taxon>Pezizomycotina</taxon>
        <taxon>Sordariomycetes</taxon>
        <taxon>Hypocreomycetidae</taxon>
        <taxon>Hypocreales</taxon>
        <taxon>Nectriaceae</taxon>
        <taxon>Fusarium</taxon>
        <taxon>Fusarium solani species complex</taxon>
    </lineage>
</organism>
<evidence type="ECO:0000313" key="3">
    <source>
        <dbReference type="Proteomes" id="UP000736672"/>
    </source>
</evidence>
<accession>A0A9P9GTA7</accession>
<dbReference type="InterPro" id="IPR038305">
    <property type="entry name" value="HeLo_sf"/>
</dbReference>
<dbReference type="PANTHER" id="PTHR37542">
    <property type="entry name" value="HELO DOMAIN-CONTAINING PROTEIN-RELATED"/>
    <property type="match status" value="1"/>
</dbReference>
<dbReference type="AlphaFoldDB" id="A0A9P9GTA7"/>
<dbReference type="Pfam" id="PF14479">
    <property type="entry name" value="HeLo"/>
    <property type="match status" value="1"/>
</dbReference>
<dbReference type="EMBL" id="JAGTJS010000017">
    <property type="protein sequence ID" value="KAH7244906.1"/>
    <property type="molecule type" value="Genomic_DNA"/>
</dbReference>
<feature type="domain" description="Prion-inhibition and propagation HeLo" evidence="1">
    <location>
        <begin position="7"/>
        <end position="206"/>
    </location>
</feature>
<evidence type="ECO:0000313" key="2">
    <source>
        <dbReference type="EMBL" id="KAH7244906.1"/>
    </source>
</evidence>
<dbReference type="OrthoDB" id="20872at2759"/>
<comment type="caution">
    <text evidence="2">The sequence shown here is derived from an EMBL/GenBank/DDBJ whole genome shotgun (WGS) entry which is preliminary data.</text>
</comment>
<gene>
    <name evidence="2" type="ORF">B0J15DRAFT_597529</name>
</gene>
<dbReference type="Proteomes" id="UP000736672">
    <property type="component" value="Unassembled WGS sequence"/>
</dbReference>
<proteinExistence type="predicted"/>
<dbReference type="PANTHER" id="PTHR37542:SF3">
    <property type="entry name" value="PRION-INHIBITION AND PROPAGATION HELO DOMAIN-CONTAINING PROTEIN"/>
    <property type="match status" value="1"/>
</dbReference>
<keyword evidence="3" id="KW-1185">Reference proteome</keyword>
<reference evidence="2" key="1">
    <citation type="journal article" date="2021" name="Nat. Commun.">
        <title>Genetic determinants of endophytism in the Arabidopsis root mycobiome.</title>
        <authorList>
            <person name="Mesny F."/>
            <person name="Miyauchi S."/>
            <person name="Thiergart T."/>
            <person name="Pickel B."/>
            <person name="Atanasova L."/>
            <person name="Karlsson M."/>
            <person name="Huettel B."/>
            <person name="Barry K.W."/>
            <person name="Haridas S."/>
            <person name="Chen C."/>
            <person name="Bauer D."/>
            <person name="Andreopoulos W."/>
            <person name="Pangilinan J."/>
            <person name="LaButti K."/>
            <person name="Riley R."/>
            <person name="Lipzen A."/>
            <person name="Clum A."/>
            <person name="Drula E."/>
            <person name="Henrissat B."/>
            <person name="Kohler A."/>
            <person name="Grigoriev I.V."/>
            <person name="Martin F.M."/>
            <person name="Hacquard S."/>
        </authorList>
    </citation>
    <scope>NUCLEOTIDE SEQUENCE</scope>
    <source>
        <strain evidence="2">FSSC 5 MPI-SDFR-AT-0091</strain>
    </source>
</reference>
<evidence type="ECO:0000259" key="1">
    <source>
        <dbReference type="Pfam" id="PF14479"/>
    </source>
</evidence>